<dbReference type="FunFam" id="6.10.250.3440:FF:000001">
    <property type="entry name" value="Mitochondrial ribosomal protein L40"/>
    <property type="match status" value="1"/>
</dbReference>
<dbReference type="Gene3D" id="6.10.250.3440">
    <property type="match status" value="1"/>
</dbReference>
<evidence type="ECO:0000256" key="7">
    <source>
        <dbReference type="ARBA" id="ARBA00035192"/>
    </source>
</evidence>
<evidence type="ECO:0000256" key="6">
    <source>
        <dbReference type="ARBA" id="ARBA00023274"/>
    </source>
</evidence>
<dbReference type="PANTHER" id="PTHR13359">
    <property type="entry name" value="39S RIBOSOMAL PROTEIN L40, MITOCHONDRIAL"/>
    <property type="match status" value="1"/>
</dbReference>
<dbReference type="AlphaFoldDB" id="A0AAV1JNH2"/>
<accession>A0AAV1JNH2</accession>
<keyword evidence="6" id="KW-0687">Ribonucleoprotein</keyword>
<keyword evidence="10" id="KW-1185">Reference proteome</keyword>
<evidence type="ECO:0000256" key="2">
    <source>
        <dbReference type="ARBA" id="ARBA00009360"/>
    </source>
</evidence>
<evidence type="ECO:0000313" key="9">
    <source>
        <dbReference type="EMBL" id="CAK1550459.1"/>
    </source>
</evidence>
<keyword evidence="4" id="KW-0689">Ribosomal protein</keyword>
<name>A0AAV1JNH2_9NEOP</name>
<keyword evidence="3" id="KW-0809">Transit peptide</keyword>
<reference evidence="9 10" key="1">
    <citation type="submission" date="2023-11" db="EMBL/GenBank/DDBJ databases">
        <authorList>
            <person name="Okamura Y."/>
        </authorList>
    </citation>
    <scope>NUCLEOTIDE SEQUENCE [LARGE SCALE GENOMIC DNA]</scope>
</reference>
<comment type="similarity">
    <text evidence="2">Belongs to the mitochondrion-specific ribosomal protein mL40 family.</text>
</comment>
<sequence length="204" mass="23769">MLHLSFLKQFTRLAIGSAKVQPLNSKNICTTAVLPFKISDQLWAEPMKKKKKMDPAIVKAREERRRKKIEKQIRRLEKNAKQLKPIDELEPPLHVLDNLNTRKRIPVVLSPAEVEARALLNKEWCRYKRQEYMANVAQVDRIMRAQKRALDQLYEVSEDLYNEAIMPDLQLIPYSIVGPYATPPIKNYDSPDGEYIDVSKKWGN</sequence>
<protein>
    <recommendedName>
        <fullName evidence="7">Large ribosomal subunit protein mL40</fullName>
    </recommendedName>
    <alternativeName>
        <fullName evidence="8">39S ribosomal protein L40, mitochondrial</fullName>
    </alternativeName>
</protein>
<dbReference type="GO" id="GO:0005762">
    <property type="term" value="C:mitochondrial large ribosomal subunit"/>
    <property type="evidence" value="ECO:0007669"/>
    <property type="project" value="InterPro"/>
</dbReference>
<dbReference type="PANTHER" id="PTHR13359:SF2">
    <property type="entry name" value="LARGE RIBOSOMAL SUBUNIT PROTEIN ML40"/>
    <property type="match status" value="1"/>
</dbReference>
<evidence type="ECO:0000256" key="5">
    <source>
        <dbReference type="ARBA" id="ARBA00023128"/>
    </source>
</evidence>
<dbReference type="EMBL" id="CAVLEF010000082">
    <property type="protein sequence ID" value="CAK1550459.1"/>
    <property type="molecule type" value="Genomic_DNA"/>
</dbReference>
<organism evidence="9 10">
    <name type="scientific">Leptosia nina</name>
    <dbReference type="NCBI Taxonomy" id="320188"/>
    <lineage>
        <taxon>Eukaryota</taxon>
        <taxon>Metazoa</taxon>
        <taxon>Ecdysozoa</taxon>
        <taxon>Arthropoda</taxon>
        <taxon>Hexapoda</taxon>
        <taxon>Insecta</taxon>
        <taxon>Pterygota</taxon>
        <taxon>Neoptera</taxon>
        <taxon>Endopterygota</taxon>
        <taxon>Lepidoptera</taxon>
        <taxon>Glossata</taxon>
        <taxon>Ditrysia</taxon>
        <taxon>Papilionoidea</taxon>
        <taxon>Pieridae</taxon>
        <taxon>Pierinae</taxon>
        <taxon>Leptosia</taxon>
    </lineage>
</organism>
<dbReference type="Proteomes" id="UP001497472">
    <property type="component" value="Unassembled WGS sequence"/>
</dbReference>
<evidence type="ECO:0000256" key="4">
    <source>
        <dbReference type="ARBA" id="ARBA00022980"/>
    </source>
</evidence>
<evidence type="ECO:0000256" key="8">
    <source>
        <dbReference type="ARBA" id="ARBA00083752"/>
    </source>
</evidence>
<dbReference type="Pfam" id="PF09812">
    <property type="entry name" value="MRP-L28"/>
    <property type="match status" value="1"/>
</dbReference>
<evidence type="ECO:0000313" key="10">
    <source>
        <dbReference type="Proteomes" id="UP001497472"/>
    </source>
</evidence>
<keyword evidence="5" id="KW-0496">Mitochondrion</keyword>
<evidence type="ECO:0000256" key="1">
    <source>
        <dbReference type="ARBA" id="ARBA00004173"/>
    </source>
</evidence>
<comment type="caution">
    <text evidence="9">The sequence shown here is derived from an EMBL/GenBank/DDBJ whole genome shotgun (WGS) entry which is preliminary data.</text>
</comment>
<gene>
    <name evidence="9" type="ORF">LNINA_LOCUS9685</name>
</gene>
<dbReference type="InterPro" id="IPR019192">
    <property type="entry name" value="Ribosomal_mL40"/>
</dbReference>
<proteinExistence type="inferred from homology"/>
<evidence type="ECO:0000256" key="3">
    <source>
        <dbReference type="ARBA" id="ARBA00022946"/>
    </source>
</evidence>
<dbReference type="InterPro" id="IPR039145">
    <property type="entry name" value="Ribosomal_mL40_metazoa/plant"/>
</dbReference>
<comment type="subcellular location">
    <subcellularLocation>
        <location evidence="1">Mitochondrion</location>
    </subcellularLocation>
</comment>